<dbReference type="Pfam" id="PF10747">
    <property type="entry name" value="SirA"/>
    <property type="match status" value="1"/>
</dbReference>
<dbReference type="OrthoDB" id="2736584at2"/>
<evidence type="ECO:0000313" key="2">
    <source>
        <dbReference type="Proteomes" id="UP000618460"/>
    </source>
</evidence>
<dbReference type="InterPro" id="IPR038449">
    <property type="entry name" value="SirA_sf"/>
</dbReference>
<organism evidence="1 2">
    <name type="scientific">Paraliobacillus quinghaiensis</name>
    <dbReference type="NCBI Taxonomy" id="470815"/>
    <lineage>
        <taxon>Bacteria</taxon>
        <taxon>Bacillati</taxon>
        <taxon>Bacillota</taxon>
        <taxon>Bacilli</taxon>
        <taxon>Bacillales</taxon>
        <taxon>Bacillaceae</taxon>
        <taxon>Paraliobacillus</taxon>
    </lineage>
</organism>
<name>A0A917WXE2_9BACI</name>
<dbReference type="Gene3D" id="3.30.310.250">
    <property type="entry name" value="Sporulation inhibitor of replication protein SirA"/>
    <property type="match status" value="1"/>
</dbReference>
<dbReference type="RefSeq" id="WP_117155996.1">
    <property type="nucleotide sequence ID" value="NZ_BMLG01000016.1"/>
</dbReference>
<accession>A0A917WXE2</accession>
<proteinExistence type="predicted"/>
<comment type="caution">
    <text evidence="1">The sequence shown here is derived from an EMBL/GenBank/DDBJ whole genome shotgun (WGS) entry which is preliminary data.</text>
</comment>
<reference evidence="1" key="1">
    <citation type="journal article" date="2014" name="Int. J. Syst. Evol. Microbiol.">
        <title>Complete genome sequence of Corynebacterium casei LMG S-19264T (=DSM 44701T), isolated from a smear-ripened cheese.</title>
        <authorList>
            <consortium name="US DOE Joint Genome Institute (JGI-PGF)"/>
            <person name="Walter F."/>
            <person name="Albersmeier A."/>
            <person name="Kalinowski J."/>
            <person name="Ruckert C."/>
        </authorList>
    </citation>
    <scope>NUCLEOTIDE SEQUENCE</scope>
    <source>
        <strain evidence="1">CGMCC 1.6333</strain>
    </source>
</reference>
<dbReference type="InterPro" id="IPR019683">
    <property type="entry name" value="SirA"/>
</dbReference>
<sequence length="142" mass="17049">MQKYYVFFLNKEVGYDFFYKPEVLCRFFQSYLSNQTRTDLSSQFMYITRLVSADKLLRCINKKGPKNRYVQNNSVVYFLKENASNTFAINDRWLEVNCESLEVANTMLFEWLEKYDHCCYIMEQNGRNYGWLSPIKKQALLS</sequence>
<dbReference type="Proteomes" id="UP000618460">
    <property type="component" value="Unassembled WGS sequence"/>
</dbReference>
<gene>
    <name evidence="1" type="primary">sirA</name>
    <name evidence="1" type="ORF">GCM10011351_24710</name>
</gene>
<keyword evidence="2" id="KW-1185">Reference proteome</keyword>
<reference evidence="1" key="2">
    <citation type="submission" date="2020-09" db="EMBL/GenBank/DDBJ databases">
        <authorList>
            <person name="Sun Q."/>
            <person name="Zhou Y."/>
        </authorList>
    </citation>
    <scope>NUCLEOTIDE SEQUENCE</scope>
    <source>
        <strain evidence="1">CGMCC 1.6333</strain>
    </source>
</reference>
<dbReference type="EMBL" id="BMLG01000016">
    <property type="protein sequence ID" value="GGM37559.1"/>
    <property type="molecule type" value="Genomic_DNA"/>
</dbReference>
<evidence type="ECO:0000313" key="1">
    <source>
        <dbReference type="EMBL" id="GGM37559.1"/>
    </source>
</evidence>
<protein>
    <submittedName>
        <fullName evidence="1">Sporulation inhibitor of replication protein SirA</fullName>
    </submittedName>
</protein>
<dbReference type="AlphaFoldDB" id="A0A917WXE2"/>